<dbReference type="STRING" id="106634.TVD_08830"/>
<dbReference type="InterPro" id="IPR050925">
    <property type="entry name" value="Rhomboid_protease_S54"/>
</dbReference>
<feature type="domain" description="Peptidase S54 rhomboid" evidence="8">
    <location>
        <begin position="42"/>
        <end position="185"/>
    </location>
</feature>
<evidence type="ECO:0000256" key="6">
    <source>
        <dbReference type="ARBA" id="ARBA00023136"/>
    </source>
</evidence>
<feature type="transmembrane region" description="Helical" evidence="7">
    <location>
        <begin position="77"/>
        <end position="100"/>
    </location>
</feature>
<keyword evidence="5 7" id="KW-1133">Transmembrane helix</keyword>
<evidence type="ECO:0000256" key="4">
    <source>
        <dbReference type="ARBA" id="ARBA00022801"/>
    </source>
</evidence>
<protein>
    <submittedName>
        <fullName evidence="9">Membrane protein</fullName>
    </submittedName>
</protein>
<dbReference type="GO" id="GO:0016020">
    <property type="term" value="C:membrane"/>
    <property type="evidence" value="ECO:0007669"/>
    <property type="project" value="UniProtKB-SubCell"/>
</dbReference>
<dbReference type="PANTHER" id="PTHR43731:SF14">
    <property type="entry name" value="PRESENILIN-ASSOCIATED RHOMBOID-LIKE PROTEIN, MITOCHONDRIAL"/>
    <property type="match status" value="1"/>
</dbReference>
<dbReference type="SUPFAM" id="SSF144091">
    <property type="entry name" value="Rhomboid-like"/>
    <property type="match status" value="1"/>
</dbReference>
<dbReference type="RefSeq" id="WP_047251382.1">
    <property type="nucleotide sequence ID" value="NZ_CP011367.1"/>
</dbReference>
<dbReference type="AlphaFoldDB" id="A0A0G3G9D6"/>
<feature type="transmembrane region" description="Helical" evidence="7">
    <location>
        <begin position="137"/>
        <end position="160"/>
    </location>
</feature>
<dbReference type="Gene3D" id="1.20.1540.10">
    <property type="entry name" value="Rhomboid-like"/>
    <property type="match status" value="1"/>
</dbReference>
<name>A0A0G3G9D6_9GAMM</name>
<dbReference type="InterPro" id="IPR022764">
    <property type="entry name" value="Peptidase_S54_rhomboid_dom"/>
</dbReference>
<dbReference type="PATRIC" id="fig|106634.4.peg.1805"/>
<evidence type="ECO:0000256" key="2">
    <source>
        <dbReference type="ARBA" id="ARBA00009045"/>
    </source>
</evidence>
<keyword evidence="3 7" id="KW-0812">Transmembrane</keyword>
<keyword evidence="6 7" id="KW-0472">Membrane</keyword>
<dbReference type="KEGG" id="tvr:TVD_08830"/>
<dbReference type="EMBL" id="CP011367">
    <property type="protein sequence ID" value="AKJ95451.1"/>
    <property type="molecule type" value="Genomic_DNA"/>
</dbReference>
<dbReference type="InterPro" id="IPR035952">
    <property type="entry name" value="Rhomboid-like_sf"/>
</dbReference>
<evidence type="ECO:0000256" key="5">
    <source>
        <dbReference type="ARBA" id="ARBA00022989"/>
    </source>
</evidence>
<feature type="transmembrane region" description="Helical" evidence="7">
    <location>
        <begin position="172"/>
        <end position="196"/>
    </location>
</feature>
<evidence type="ECO:0000256" key="7">
    <source>
        <dbReference type="SAM" id="Phobius"/>
    </source>
</evidence>
<dbReference type="GO" id="GO:0004252">
    <property type="term" value="F:serine-type endopeptidase activity"/>
    <property type="evidence" value="ECO:0007669"/>
    <property type="project" value="InterPro"/>
</dbReference>
<organism evidence="9 10">
    <name type="scientific">Thioalkalivibrio versutus</name>
    <dbReference type="NCBI Taxonomy" id="106634"/>
    <lineage>
        <taxon>Bacteria</taxon>
        <taxon>Pseudomonadati</taxon>
        <taxon>Pseudomonadota</taxon>
        <taxon>Gammaproteobacteria</taxon>
        <taxon>Chromatiales</taxon>
        <taxon>Ectothiorhodospiraceae</taxon>
        <taxon>Thioalkalivibrio</taxon>
    </lineage>
</organism>
<evidence type="ECO:0000259" key="8">
    <source>
        <dbReference type="Pfam" id="PF01694"/>
    </source>
</evidence>
<proteinExistence type="inferred from homology"/>
<dbReference type="Pfam" id="PF01694">
    <property type="entry name" value="Rhomboid"/>
    <property type="match status" value="1"/>
</dbReference>
<keyword evidence="10" id="KW-1185">Reference proteome</keyword>
<accession>A0A0G3G9D6</accession>
<comment type="similarity">
    <text evidence="2">Belongs to the peptidase S54 family.</text>
</comment>
<dbReference type="PANTHER" id="PTHR43731">
    <property type="entry name" value="RHOMBOID PROTEASE"/>
    <property type="match status" value="1"/>
</dbReference>
<gene>
    <name evidence="9" type="ORF">TVD_08830</name>
</gene>
<reference evidence="9 10" key="1">
    <citation type="submission" date="2015-04" db="EMBL/GenBank/DDBJ databases">
        <title>Complete Sequence for the Genome of the Thioalkalivibrio versutus D301.</title>
        <authorList>
            <person name="Mu T."/>
            <person name="Zhou J."/>
            <person name="Xu X."/>
        </authorList>
    </citation>
    <scope>NUCLEOTIDE SEQUENCE [LARGE SCALE GENOMIC DNA]</scope>
    <source>
        <strain evidence="9 10">D301</strain>
    </source>
</reference>
<comment type="subcellular location">
    <subcellularLocation>
        <location evidence="1">Membrane</location>
        <topology evidence="1">Multi-pass membrane protein</topology>
    </subcellularLocation>
</comment>
<evidence type="ECO:0000256" key="3">
    <source>
        <dbReference type="ARBA" id="ARBA00022692"/>
    </source>
</evidence>
<keyword evidence="4" id="KW-0378">Hydrolase</keyword>
<evidence type="ECO:0000313" key="9">
    <source>
        <dbReference type="EMBL" id="AKJ95451.1"/>
    </source>
</evidence>
<evidence type="ECO:0000313" key="10">
    <source>
        <dbReference type="Proteomes" id="UP000064201"/>
    </source>
</evidence>
<feature type="transmembrane region" description="Helical" evidence="7">
    <location>
        <begin position="6"/>
        <end position="23"/>
    </location>
</feature>
<dbReference type="Proteomes" id="UP000064201">
    <property type="component" value="Chromosome"/>
</dbReference>
<dbReference type="OrthoDB" id="9813074at2"/>
<evidence type="ECO:0000256" key="1">
    <source>
        <dbReference type="ARBA" id="ARBA00004141"/>
    </source>
</evidence>
<sequence>MNFEPSVTLYLIVATVAVSLLAWQNPRWLQAMIHHPPSVQRGEYWRLVTHGFIHADGTHLAFNMITLFFFGMAMERVLVPAIGMGGFVLFYLAAIVLASLPSHLSHLRDPGYRSLGASGAVSAVLFAYILLQPWSLLFVFFIPVPAIVFAAVYVGYSLYAQRQNRGNINHSAHLWGGAWGIAFMLWLEPSLLARFFQELLSPLG</sequence>
<feature type="transmembrane region" description="Helical" evidence="7">
    <location>
        <begin position="112"/>
        <end position="131"/>
    </location>
</feature>